<dbReference type="SUPFAM" id="SSF47384">
    <property type="entry name" value="Homodimeric domain of signal transducing histidine kinase"/>
    <property type="match status" value="1"/>
</dbReference>
<dbReference type="CDD" id="cd00082">
    <property type="entry name" value="HisKA"/>
    <property type="match status" value="1"/>
</dbReference>
<dbReference type="Pfam" id="PF01814">
    <property type="entry name" value="Hemerythrin"/>
    <property type="match status" value="1"/>
</dbReference>
<sequence length="1242" mass="139193">MTKNKIRGSSGLIQKYVFNELLPLEARVGNMIYLIGLGTAFTALITRMVMGAHAVLLLVVLAINLAIIGVMFLANHFKLYRVCQLILVLVLCFILFPLLFFALGGVNSAMPGYFVLSIVVIFLLTSGKNRIIFLIAHILEAIACYFLSSRPPLDAFVVPVEDSYRYLDHIQTFVVVGICIGLMIAFQNRLYNEEREKADSAKEDLFYRDKLLGVVNQVAEMLISTESEHLDKTIHSAMDVMARCVDADRMYIWKNRTIEGILSYEQQYEWLNNGVADMSLAAETGKHYTTAIPSWEGNFTEGRQVNGPISILSGDEQLGLSKFGIKSILAIPILLQEKFWGFVSFDDCRRERVFSDDDVNILRSGSLLLASAVVRNNNDTILSSRLKQQELMSDISQSFISKDPMGLLIQEALKRMGEFLKVTRVLVAVADPVTEESRPVYNWFSKDEWKPDPTQTGFNDQINTTFPKTMPEKGYVPTVYCNDTLTDSGGKFRIFNEKVGLKSFIWAPLYVDSSYWGMISIEECETARVWSDSDAQLVGTVSSAIAGAVSRDLMERARSAALDQAVQASKAKGDFLSNMSHEMRTPMNAIIGMTSIGKNASDIEKKDYAFGKIEDASTHLLGVINDILDMSKIEANKLELSPVTFEFEKMLQKVVNVINFRIDQRQQSFYVTIDKKIPNSLIGDDQRLAQVITNLLSNAVKFTPEQGTIRLNAHYAGEENGFCIVQIEVTDSGIGISPEQQERLFTSFEQAESSTTRKFGGTGLGLAISKRIVELMGGQIWIESELGQGSTFAFTIKMQKGSIEKRNFLNPGVNWSNVKILAVDDEPEILQYFADVAENFGVKCDLASGSEEALKLIDEKGCYDIYFIDWKMPGMNGMELSKKIKETSGGKSVVTMISGVEWSTIEREAKSAGVDKFIAKPLFPSAIADLVNECLGVDNAVLPSDTIEDQDGCFEGFQLLLAEDVEINREIVLTLLEPTSLSIDCAENGAIAVDLFRKNPDKYDMIFMDVQMPQMDGYEATRTIRAMDFEKAHAIPIVAMTANVFREDIEKSLAAGMNDHVGKPLDFNEVLAKLRKYLPKDRAGNSAYIKYGETGDESEEWKNGIAWSQDLATGNAEIDSQHKQIFRLTSNLAEACKSRQDPKFLKETLDFLVNYTAKHFTDEEALSSRYNYPGYRDHKKLHDDFRTTVAQLCAEYDTKGGSQELWDRVTTTIVHWVIQHIKQQDFKLAEYIREIDSLQKNS</sequence>
<organism evidence="14 15">
    <name type="scientific">Leadbettera azotonutricia (strain ATCC BAA-888 / DSM 13862 / ZAS-9)</name>
    <name type="common">Treponema azotonutricium</name>
    <dbReference type="NCBI Taxonomy" id="545695"/>
    <lineage>
        <taxon>Bacteria</taxon>
        <taxon>Pseudomonadati</taxon>
        <taxon>Spirochaetota</taxon>
        <taxon>Spirochaetia</taxon>
        <taxon>Spirochaetales</taxon>
        <taxon>Breznakiellaceae</taxon>
        <taxon>Leadbettera</taxon>
    </lineage>
</organism>
<dbReference type="GO" id="GO:0000155">
    <property type="term" value="F:phosphorelay sensor kinase activity"/>
    <property type="evidence" value="ECO:0007669"/>
    <property type="project" value="InterPro"/>
</dbReference>
<dbReference type="FunFam" id="3.30.565.10:FF:000010">
    <property type="entry name" value="Sensor histidine kinase RcsC"/>
    <property type="match status" value="1"/>
</dbReference>
<dbReference type="KEGG" id="taz:TREAZ_1157"/>
<keyword evidence="9" id="KW-0902">Two-component regulatory system</keyword>
<dbReference type="Gene3D" id="1.20.120.50">
    <property type="entry name" value="Hemerythrin-like"/>
    <property type="match status" value="1"/>
</dbReference>
<dbReference type="SUPFAM" id="SSF52172">
    <property type="entry name" value="CheY-like"/>
    <property type="match status" value="2"/>
</dbReference>
<proteinExistence type="inferred from homology"/>
<dbReference type="CDD" id="cd00156">
    <property type="entry name" value="REC"/>
    <property type="match status" value="1"/>
</dbReference>
<dbReference type="HOGENOM" id="CLU_006925_0_0_12"/>
<feature type="domain" description="Response regulatory" evidence="13">
    <location>
        <begin position="819"/>
        <end position="935"/>
    </location>
</feature>
<evidence type="ECO:0000256" key="8">
    <source>
        <dbReference type="ARBA" id="ARBA00023004"/>
    </source>
</evidence>
<dbReference type="PANTHER" id="PTHR45339">
    <property type="entry name" value="HYBRID SIGNAL TRANSDUCTION HISTIDINE KINASE J"/>
    <property type="match status" value="1"/>
</dbReference>
<feature type="modified residue" description="4-aspartylphosphate" evidence="10">
    <location>
        <position position="869"/>
    </location>
</feature>
<dbReference type="PRINTS" id="PR00344">
    <property type="entry name" value="BCTRLSENSOR"/>
</dbReference>
<dbReference type="NCBIfam" id="TIGR02481">
    <property type="entry name" value="hemeryth_dom"/>
    <property type="match status" value="1"/>
</dbReference>
<feature type="domain" description="Histidine kinase" evidence="12">
    <location>
        <begin position="578"/>
        <end position="800"/>
    </location>
</feature>
<dbReference type="OrthoDB" id="9815750at2"/>
<dbReference type="InterPro" id="IPR004358">
    <property type="entry name" value="Sig_transdc_His_kin-like_C"/>
</dbReference>
<feature type="domain" description="Response regulatory" evidence="13">
    <location>
        <begin position="958"/>
        <end position="1078"/>
    </location>
</feature>
<feature type="transmembrane region" description="Helical" evidence="11">
    <location>
        <begin position="55"/>
        <end position="73"/>
    </location>
</feature>
<dbReference type="Pfam" id="PF02518">
    <property type="entry name" value="HATPase_c"/>
    <property type="match status" value="1"/>
</dbReference>
<dbReference type="InterPro" id="IPR012827">
    <property type="entry name" value="Hemerythrin_metal-bd"/>
</dbReference>
<keyword evidence="5" id="KW-0808">Transferase</keyword>
<evidence type="ECO:0000256" key="6">
    <source>
        <dbReference type="ARBA" id="ARBA00022723"/>
    </source>
</evidence>
<dbReference type="Proteomes" id="UP000009222">
    <property type="component" value="Chromosome"/>
</dbReference>
<dbReference type="SUPFAM" id="SSF55781">
    <property type="entry name" value="GAF domain-like"/>
    <property type="match status" value="2"/>
</dbReference>
<dbReference type="InterPro" id="IPR003661">
    <property type="entry name" value="HisK_dim/P_dom"/>
</dbReference>
<dbReference type="InterPro" id="IPR003594">
    <property type="entry name" value="HATPase_dom"/>
</dbReference>
<dbReference type="PANTHER" id="PTHR45339:SF1">
    <property type="entry name" value="HYBRID SIGNAL TRANSDUCTION HISTIDINE KINASE J"/>
    <property type="match status" value="1"/>
</dbReference>
<dbReference type="InterPro" id="IPR011006">
    <property type="entry name" value="CheY-like_superfamily"/>
</dbReference>
<dbReference type="SMART" id="SM00387">
    <property type="entry name" value="HATPase_c"/>
    <property type="match status" value="1"/>
</dbReference>
<feature type="transmembrane region" description="Helical" evidence="11">
    <location>
        <begin position="31"/>
        <end position="49"/>
    </location>
</feature>
<keyword evidence="11" id="KW-0472">Membrane</keyword>
<dbReference type="SUPFAM" id="SSF55874">
    <property type="entry name" value="ATPase domain of HSP90 chaperone/DNA topoisomerase II/histidine kinase"/>
    <property type="match status" value="1"/>
</dbReference>
<dbReference type="Gene3D" id="1.10.287.130">
    <property type="match status" value="1"/>
</dbReference>
<evidence type="ECO:0000256" key="4">
    <source>
        <dbReference type="ARBA" id="ARBA00022553"/>
    </source>
</evidence>
<feature type="transmembrane region" description="Helical" evidence="11">
    <location>
        <begin position="131"/>
        <end position="149"/>
    </location>
</feature>
<name>F5Y739_LEAAZ</name>
<dbReference type="STRING" id="545695.TREAZ_1157"/>
<feature type="transmembrane region" description="Helical" evidence="11">
    <location>
        <begin position="85"/>
        <end position="103"/>
    </location>
</feature>
<dbReference type="InterPro" id="IPR005467">
    <property type="entry name" value="His_kinase_dom"/>
</dbReference>
<reference evidence="14 15" key="2">
    <citation type="journal article" date="2011" name="ISME J.">
        <title>RNA-seq reveals cooperative metabolic interactions between two termite-gut spirochete species in co-culture.</title>
        <authorList>
            <person name="Rosenthal A.Z."/>
            <person name="Matson E.G."/>
            <person name="Eldar A."/>
            <person name="Leadbetter J.R."/>
        </authorList>
    </citation>
    <scope>NUCLEOTIDE SEQUENCE [LARGE SCALE GENOMIC DNA]</scope>
    <source>
        <strain evidence="15">ATCC BAA-888 / DSM 13862 / ZAS-9</strain>
    </source>
</reference>
<keyword evidence="11" id="KW-0812">Transmembrane</keyword>
<dbReference type="SUPFAM" id="SSF47188">
    <property type="entry name" value="Hemerythrin-like"/>
    <property type="match status" value="1"/>
</dbReference>
<evidence type="ECO:0000313" key="14">
    <source>
        <dbReference type="EMBL" id="AEF82007.1"/>
    </source>
</evidence>
<evidence type="ECO:0000313" key="15">
    <source>
        <dbReference type="Proteomes" id="UP000009222"/>
    </source>
</evidence>
<dbReference type="SMART" id="SM00065">
    <property type="entry name" value="GAF"/>
    <property type="match status" value="2"/>
</dbReference>
<dbReference type="CDD" id="cd12107">
    <property type="entry name" value="Hemerythrin"/>
    <property type="match status" value="1"/>
</dbReference>
<comment type="similarity">
    <text evidence="2">Belongs to the hemerythrin family.</text>
</comment>
<dbReference type="InterPro" id="IPR035938">
    <property type="entry name" value="Hemerythrin-like_sf"/>
</dbReference>
<dbReference type="PROSITE" id="PS50110">
    <property type="entry name" value="RESPONSE_REGULATORY"/>
    <property type="match status" value="2"/>
</dbReference>
<dbReference type="SMART" id="SM00388">
    <property type="entry name" value="HisKA"/>
    <property type="match status" value="1"/>
</dbReference>
<keyword evidence="6" id="KW-0479">Metal-binding</keyword>
<dbReference type="InterPro" id="IPR003018">
    <property type="entry name" value="GAF"/>
</dbReference>
<dbReference type="eggNOG" id="COG0642">
    <property type="taxonomic scope" value="Bacteria"/>
</dbReference>
<dbReference type="GO" id="GO:0046872">
    <property type="term" value="F:metal ion binding"/>
    <property type="evidence" value="ECO:0007669"/>
    <property type="project" value="UniProtKB-KW"/>
</dbReference>
<evidence type="ECO:0000256" key="11">
    <source>
        <dbReference type="SAM" id="Phobius"/>
    </source>
</evidence>
<keyword evidence="4 10" id="KW-0597">Phosphoprotein</keyword>
<dbReference type="InParanoid" id="F5Y739"/>
<gene>
    <name evidence="14" type="ordered locus">TREAZ_1157</name>
</gene>
<dbReference type="EMBL" id="CP001841">
    <property type="protein sequence ID" value="AEF82007.1"/>
    <property type="molecule type" value="Genomic_DNA"/>
</dbReference>
<evidence type="ECO:0000256" key="7">
    <source>
        <dbReference type="ARBA" id="ARBA00022777"/>
    </source>
</evidence>
<protein>
    <recommendedName>
        <fullName evidence="3">histidine kinase</fullName>
        <ecNumber evidence="3">2.7.13.3</ecNumber>
    </recommendedName>
</protein>
<dbReference type="Pfam" id="PF00512">
    <property type="entry name" value="HisKA"/>
    <property type="match status" value="1"/>
</dbReference>
<dbReference type="Pfam" id="PF01590">
    <property type="entry name" value="GAF"/>
    <property type="match status" value="1"/>
</dbReference>
<accession>F5Y739</accession>
<feature type="transmembrane region" description="Helical" evidence="11">
    <location>
        <begin position="109"/>
        <end position="124"/>
    </location>
</feature>
<dbReference type="AlphaFoldDB" id="F5Y739"/>
<keyword evidence="7 14" id="KW-0418">Kinase</keyword>
<evidence type="ECO:0000256" key="2">
    <source>
        <dbReference type="ARBA" id="ARBA00010587"/>
    </source>
</evidence>
<dbReference type="InterPro" id="IPR029016">
    <property type="entry name" value="GAF-like_dom_sf"/>
</dbReference>
<dbReference type="Gene3D" id="3.30.450.40">
    <property type="match status" value="2"/>
</dbReference>
<evidence type="ECO:0000256" key="5">
    <source>
        <dbReference type="ARBA" id="ARBA00022679"/>
    </source>
</evidence>
<evidence type="ECO:0000259" key="12">
    <source>
        <dbReference type="PROSITE" id="PS50109"/>
    </source>
</evidence>
<dbReference type="RefSeq" id="WP_015710835.1">
    <property type="nucleotide sequence ID" value="NC_015577.1"/>
</dbReference>
<feature type="modified residue" description="4-aspartylphosphate" evidence="10">
    <location>
        <position position="1009"/>
    </location>
</feature>
<evidence type="ECO:0000256" key="10">
    <source>
        <dbReference type="PROSITE-ProRule" id="PRU00169"/>
    </source>
</evidence>
<dbReference type="Pfam" id="PF00072">
    <property type="entry name" value="Response_reg"/>
    <property type="match status" value="2"/>
</dbReference>
<comment type="catalytic activity">
    <reaction evidence="1">
        <text>ATP + protein L-histidine = ADP + protein N-phospho-L-histidine.</text>
        <dbReference type="EC" id="2.7.13.3"/>
    </reaction>
</comment>
<dbReference type="CDD" id="cd16922">
    <property type="entry name" value="HATPase_EvgS-ArcB-TorS-like"/>
    <property type="match status" value="1"/>
</dbReference>
<dbReference type="EC" id="2.7.13.3" evidence="3"/>
<evidence type="ECO:0000259" key="13">
    <source>
        <dbReference type="PROSITE" id="PS50110"/>
    </source>
</evidence>
<dbReference type="InterPro" id="IPR036097">
    <property type="entry name" value="HisK_dim/P_sf"/>
</dbReference>
<evidence type="ECO:0000256" key="3">
    <source>
        <dbReference type="ARBA" id="ARBA00012438"/>
    </source>
</evidence>
<dbReference type="PROSITE" id="PS50109">
    <property type="entry name" value="HIS_KIN"/>
    <property type="match status" value="1"/>
</dbReference>
<evidence type="ECO:0000256" key="1">
    <source>
        <dbReference type="ARBA" id="ARBA00000085"/>
    </source>
</evidence>
<evidence type="ECO:0000256" key="9">
    <source>
        <dbReference type="ARBA" id="ARBA00023012"/>
    </source>
</evidence>
<dbReference type="InterPro" id="IPR036890">
    <property type="entry name" value="HATPase_C_sf"/>
</dbReference>
<reference evidence="15" key="1">
    <citation type="submission" date="2009-12" db="EMBL/GenBank/DDBJ databases">
        <title>Complete sequence of Treponema azotonutricium strain ZAS-9.</title>
        <authorList>
            <person name="Tetu S.G."/>
            <person name="Matson E."/>
            <person name="Ren Q."/>
            <person name="Seshadri R."/>
            <person name="Elbourne L."/>
            <person name="Hassan K.A."/>
            <person name="Durkin A."/>
            <person name="Radune D."/>
            <person name="Mohamoud Y."/>
            <person name="Shay R."/>
            <person name="Jin S."/>
            <person name="Zhang X."/>
            <person name="Lucey K."/>
            <person name="Ballor N.R."/>
            <person name="Ottesen E."/>
            <person name="Rosenthal R."/>
            <person name="Allen A."/>
            <person name="Leadbetter J.R."/>
            <person name="Paulsen I.T."/>
        </authorList>
    </citation>
    <scope>NUCLEOTIDE SEQUENCE [LARGE SCALE GENOMIC DNA]</scope>
    <source>
        <strain evidence="15">ATCC BAA-888 / DSM 13862 / ZAS-9</strain>
    </source>
</reference>
<dbReference type="NCBIfam" id="NF033749">
    <property type="entry name" value="bact_hemeryth"/>
    <property type="match status" value="1"/>
</dbReference>
<dbReference type="SMART" id="SM00448">
    <property type="entry name" value="REC"/>
    <property type="match status" value="2"/>
</dbReference>
<dbReference type="CDD" id="cd17546">
    <property type="entry name" value="REC_hyHK_CKI1_RcsC-like"/>
    <property type="match status" value="1"/>
</dbReference>
<dbReference type="InterPro" id="IPR001789">
    <property type="entry name" value="Sig_transdc_resp-reg_receiver"/>
</dbReference>
<keyword evidence="8" id="KW-0408">Iron</keyword>
<dbReference type="Gene3D" id="3.30.565.10">
    <property type="entry name" value="Histidine kinase-like ATPase, C-terminal domain"/>
    <property type="match status" value="1"/>
</dbReference>
<dbReference type="InterPro" id="IPR012312">
    <property type="entry name" value="Hemerythrin-like"/>
</dbReference>
<keyword evidence="11" id="KW-1133">Transmembrane helix</keyword>
<keyword evidence="15" id="KW-1185">Reference proteome</keyword>
<dbReference type="eggNOG" id="COG2205">
    <property type="taxonomic scope" value="Bacteria"/>
</dbReference>
<dbReference type="Gene3D" id="3.40.50.2300">
    <property type="match status" value="2"/>
</dbReference>